<keyword evidence="1" id="KW-0732">Signal</keyword>
<reference evidence="2 3" key="1">
    <citation type="submission" date="2016-11" db="EMBL/GenBank/DDBJ databases">
        <authorList>
            <person name="Jaros S."/>
            <person name="Januszkiewicz K."/>
            <person name="Wedrychowicz H."/>
        </authorList>
    </citation>
    <scope>NUCLEOTIDE SEQUENCE [LARGE SCALE GENOMIC DNA]</scope>
    <source>
        <strain evidence="2 3">DSM 29431</strain>
    </source>
</reference>
<evidence type="ECO:0000313" key="3">
    <source>
        <dbReference type="Proteomes" id="UP000184221"/>
    </source>
</evidence>
<feature type="signal peptide" evidence="1">
    <location>
        <begin position="1"/>
        <end position="23"/>
    </location>
</feature>
<dbReference type="Proteomes" id="UP000184221">
    <property type="component" value="Unassembled WGS sequence"/>
</dbReference>
<proteinExistence type="predicted"/>
<evidence type="ECO:0000313" key="2">
    <source>
        <dbReference type="EMBL" id="SHH47693.1"/>
    </source>
</evidence>
<dbReference type="PANTHER" id="PTHR39327:SF1">
    <property type="entry name" value="BLR5470 PROTEIN"/>
    <property type="match status" value="1"/>
</dbReference>
<gene>
    <name evidence="2" type="ORF">SAMN05443551_2147</name>
</gene>
<sequence>MTARTRSLQMVLAAGVVCLGSVAQSDAPRCMSMRFLPIAGVETAPGPYQTFCDKVPDACVLDGEDVIEWTDALYDSLSAINAEVNREIRFVPDQERLGVEERWDFPVEGVGDCEDFVLEKRRRLIDLGVPSAALTCGIAVHQVQLFPHAVLLVETSIGTFVLDNLEDEVMCWDALPYLYLLRERTDGLWDRFQLQ</sequence>
<dbReference type="InterPro" id="IPR010319">
    <property type="entry name" value="Transglutaminase-like_Cys_pept"/>
</dbReference>
<dbReference type="EMBL" id="FQXC01000003">
    <property type="protein sequence ID" value="SHH47693.1"/>
    <property type="molecule type" value="Genomic_DNA"/>
</dbReference>
<dbReference type="AlphaFoldDB" id="A0A1M5TBH9"/>
<feature type="chain" id="PRO_5012432033" evidence="1">
    <location>
        <begin position="24"/>
        <end position="195"/>
    </location>
</feature>
<organism evidence="2 3">
    <name type="scientific">Marivita hallyeonensis</name>
    <dbReference type="NCBI Taxonomy" id="996342"/>
    <lineage>
        <taxon>Bacteria</taxon>
        <taxon>Pseudomonadati</taxon>
        <taxon>Pseudomonadota</taxon>
        <taxon>Alphaproteobacteria</taxon>
        <taxon>Rhodobacterales</taxon>
        <taxon>Roseobacteraceae</taxon>
        <taxon>Marivita</taxon>
    </lineage>
</organism>
<accession>A0A1M5TBH9</accession>
<dbReference type="STRING" id="996342.SAMN05443551_2147"/>
<dbReference type="Pfam" id="PF06035">
    <property type="entry name" value="Peptidase_C93"/>
    <property type="match status" value="1"/>
</dbReference>
<keyword evidence="3" id="KW-1185">Reference proteome</keyword>
<dbReference type="PANTHER" id="PTHR39327">
    <property type="match status" value="1"/>
</dbReference>
<name>A0A1M5TBH9_9RHOB</name>
<protein>
    <submittedName>
        <fullName evidence="2">Predicted transglutaminase-like cysteine proteinase</fullName>
    </submittedName>
</protein>
<dbReference type="Gene3D" id="3.10.620.30">
    <property type="match status" value="1"/>
</dbReference>
<evidence type="ECO:0000256" key="1">
    <source>
        <dbReference type="SAM" id="SignalP"/>
    </source>
</evidence>